<keyword evidence="3" id="KW-0804">Transcription</keyword>
<dbReference type="RefSeq" id="WP_265651168.1">
    <property type="nucleotide sequence ID" value="NZ_CP108133.1"/>
</dbReference>
<name>A0ABZ1JEB2_9ACTN</name>
<dbReference type="Pfam" id="PF12833">
    <property type="entry name" value="HTH_18"/>
    <property type="match status" value="1"/>
</dbReference>
<keyword evidence="6" id="KW-1185">Reference proteome</keyword>
<keyword evidence="1" id="KW-0805">Transcription regulation</keyword>
<evidence type="ECO:0000256" key="3">
    <source>
        <dbReference type="ARBA" id="ARBA00023163"/>
    </source>
</evidence>
<evidence type="ECO:0000259" key="4">
    <source>
        <dbReference type="PROSITE" id="PS01124"/>
    </source>
</evidence>
<dbReference type="PANTHER" id="PTHR47893">
    <property type="entry name" value="REGULATORY PROTEIN PCHR"/>
    <property type="match status" value="1"/>
</dbReference>
<evidence type="ECO:0000313" key="6">
    <source>
        <dbReference type="Proteomes" id="UP001432166"/>
    </source>
</evidence>
<gene>
    <name evidence="5" type="ORF">OG288_08590</name>
</gene>
<dbReference type="Proteomes" id="UP001432166">
    <property type="component" value="Chromosome"/>
</dbReference>
<protein>
    <submittedName>
        <fullName evidence="5">Helix-turn-helix domain-containing protein</fullName>
    </submittedName>
</protein>
<dbReference type="PRINTS" id="PR00032">
    <property type="entry name" value="HTHARAC"/>
</dbReference>
<feature type="domain" description="HTH araC/xylS-type" evidence="4">
    <location>
        <begin position="221"/>
        <end position="321"/>
    </location>
</feature>
<dbReference type="InterPro" id="IPR018062">
    <property type="entry name" value="HTH_AraC-typ_CS"/>
</dbReference>
<sequence>MNSTGAGADGSRGTFLLDTTLTPARQGFDSFRRGWEARFGDRPALPAYSADTIADFRVRLRITRLRDAVIGDLYAESAVRTDDPAGGDLDLVELHAVRRGAWTVGGLPDRGELTVSRGQFLLRHFDRQPPFKRSARTRELGLLLRSAMLRPLLGNRTVTGPGDSPEMRLLTAHMKMIRSTVTGLGPAGADAAHRVLIELVKAVASSRFDDGEPLLAPALVRAAKDLADSRLTDADLSSATLARELNVSLRTLQRAFAAVDESVTGYIRGRRLEEARLALAAPHSPLSVSELAAHWQFADSSHFIRAFKKHYGQTPTEYGRSTR</sequence>
<reference evidence="5" key="1">
    <citation type="submission" date="2022-10" db="EMBL/GenBank/DDBJ databases">
        <title>The complete genomes of actinobacterial strains from the NBC collection.</title>
        <authorList>
            <person name="Joergensen T.S."/>
            <person name="Alvarez Arevalo M."/>
            <person name="Sterndorff E.B."/>
            <person name="Faurdal D."/>
            <person name="Vuksanovic O."/>
            <person name="Mourched A.-S."/>
            <person name="Charusanti P."/>
            <person name="Shaw S."/>
            <person name="Blin K."/>
            <person name="Weber T."/>
        </authorList>
    </citation>
    <scope>NUCLEOTIDE SEQUENCE</scope>
    <source>
        <strain evidence="5">NBC_00189</strain>
    </source>
</reference>
<dbReference type="InterPro" id="IPR009057">
    <property type="entry name" value="Homeodomain-like_sf"/>
</dbReference>
<dbReference type="PROSITE" id="PS00041">
    <property type="entry name" value="HTH_ARAC_FAMILY_1"/>
    <property type="match status" value="1"/>
</dbReference>
<dbReference type="PANTHER" id="PTHR47893:SF1">
    <property type="entry name" value="REGULATORY PROTEIN PCHR"/>
    <property type="match status" value="1"/>
</dbReference>
<dbReference type="InterPro" id="IPR018060">
    <property type="entry name" value="HTH_AraC"/>
</dbReference>
<dbReference type="PROSITE" id="PS01124">
    <property type="entry name" value="HTH_ARAC_FAMILY_2"/>
    <property type="match status" value="1"/>
</dbReference>
<dbReference type="SMART" id="SM00342">
    <property type="entry name" value="HTH_ARAC"/>
    <property type="match status" value="1"/>
</dbReference>
<accession>A0ABZ1JEB2</accession>
<dbReference type="InterPro" id="IPR020449">
    <property type="entry name" value="Tscrpt_reg_AraC-type_HTH"/>
</dbReference>
<keyword evidence="2" id="KW-0238">DNA-binding</keyword>
<dbReference type="EMBL" id="CP108133">
    <property type="protein sequence ID" value="WTP48339.1"/>
    <property type="molecule type" value="Genomic_DNA"/>
</dbReference>
<dbReference type="SUPFAM" id="SSF46689">
    <property type="entry name" value="Homeodomain-like"/>
    <property type="match status" value="1"/>
</dbReference>
<evidence type="ECO:0000313" key="5">
    <source>
        <dbReference type="EMBL" id="WTP48339.1"/>
    </source>
</evidence>
<dbReference type="InterPro" id="IPR053142">
    <property type="entry name" value="PchR_regulatory_protein"/>
</dbReference>
<evidence type="ECO:0000256" key="1">
    <source>
        <dbReference type="ARBA" id="ARBA00023015"/>
    </source>
</evidence>
<organism evidence="5 6">
    <name type="scientific">Streptomyces tauricus</name>
    <dbReference type="NCBI Taxonomy" id="68274"/>
    <lineage>
        <taxon>Bacteria</taxon>
        <taxon>Bacillati</taxon>
        <taxon>Actinomycetota</taxon>
        <taxon>Actinomycetes</taxon>
        <taxon>Kitasatosporales</taxon>
        <taxon>Streptomycetaceae</taxon>
        <taxon>Streptomyces</taxon>
        <taxon>Streptomyces aurantiacus group</taxon>
    </lineage>
</organism>
<evidence type="ECO:0000256" key="2">
    <source>
        <dbReference type="ARBA" id="ARBA00023125"/>
    </source>
</evidence>
<dbReference type="Gene3D" id="1.10.10.60">
    <property type="entry name" value="Homeodomain-like"/>
    <property type="match status" value="1"/>
</dbReference>
<proteinExistence type="predicted"/>